<organism evidence="1 2">
    <name type="scientific">Aquimarina mytili</name>
    <dbReference type="NCBI Taxonomy" id="874423"/>
    <lineage>
        <taxon>Bacteria</taxon>
        <taxon>Pseudomonadati</taxon>
        <taxon>Bacteroidota</taxon>
        <taxon>Flavobacteriia</taxon>
        <taxon>Flavobacteriales</taxon>
        <taxon>Flavobacteriaceae</taxon>
        <taxon>Aquimarina</taxon>
    </lineage>
</organism>
<proteinExistence type="predicted"/>
<gene>
    <name evidence="1" type="ORF">JJQ60_10085</name>
</gene>
<dbReference type="AlphaFoldDB" id="A0A936ZZ79"/>
<dbReference type="RefSeq" id="WP_201919261.1">
    <property type="nucleotide sequence ID" value="NZ_BAABAX010000005.1"/>
</dbReference>
<name>A0A936ZZ79_9FLAO</name>
<sequence>MSTPVTIPKEVPQNSALSYDFLRSEGIKTIQQLAGDSWTDHNTHDPGITILEQLCYTITDLAYRLDYDIQDLLGNNLEAYNEMYSPATILTNSAITWSDLRKVVIDIKGVKNAWIEKVIPEDDTVLTPKGLYKVIVEKDDLVEATSNLRQIVKQRLLACRSLCEDFEEIDVFDKQKIQIGGTIEVSAQSDDISRLVADLLFKIQSYLSPAIRFYTLQELLHKNKRIDEIFDGPVLEHGFIDDDELAKHDRKLEIHASDLIKEMMDVKGVVTVQELLIQSGVSDGKNWVFYLDNTKTPTLDVKATLQNLQFRIQGLTITINTEQVLHHYNNKLTSLITKRVLRPTEKDRLISIGKDRNIATYYSLQNQFPVNYGIGESGLPDSTNDLRKAQTKQLIAYLTLFDQLLANNFAQVSNFHKLVAFGDNNNTTYATQSLVDIVPGLQDILVSKEQYETYLNTSNSLMQEDLQRKNKFLNHLLARFGETFSTAALGEHQEGNQIANNAQKLIEDKKRFLQQYPEISAYRGKGFDYGKSYTKDENCSGLEKRIALKLGIEDTEQFLMVEHLLLRPQSQDKHSLETYYQQGEITGLEVVDTQTNTKCMVTQHNLVVGEQIRIVQNETYAGIYTVQHVNEESFEIDTPFRTEGINNTANWQRIQPDVRHHLFSEPITLFEASPNTGHTICTAVHELQAGDTITIVGAHEYDGIHTVTNTTASGFEIGVAFDQEYTSGRYMRSEEKDLYSLQLSFVFPKGKGRYKDPVFQNFVENTVREETPVHLMPYIHWFDDQEMEDFTIAHKDFMASKQQQ</sequence>
<comment type="caution">
    <text evidence="1">The sequence shown here is derived from an EMBL/GenBank/DDBJ whole genome shotgun (WGS) entry which is preliminary data.</text>
</comment>
<keyword evidence="2" id="KW-1185">Reference proteome</keyword>
<evidence type="ECO:0000313" key="2">
    <source>
        <dbReference type="Proteomes" id="UP000651057"/>
    </source>
</evidence>
<protein>
    <submittedName>
        <fullName evidence="1">Uncharacterized protein</fullName>
    </submittedName>
</protein>
<evidence type="ECO:0000313" key="1">
    <source>
        <dbReference type="EMBL" id="MBL0683866.1"/>
    </source>
</evidence>
<dbReference type="Proteomes" id="UP000651057">
    <property type="component" value="Unassembled WGS sequence"/>
</dbReference>
<dbReference type="EMBL" id="JAERQJ010000003">
    <property type="protein sequence ID" value="MBL0683866.1"/>
    <property type="molecule type" value="Genomic_DNA"/>
</dbReference>
<reference evidence="1" key="1">
    <citation type="submission" date="2021-01" db="EMBL/GenBank/DDBJ databases">
        <authorList>
            <person name="Zhong Y.L."/>
        </authorList>
    </citation>
    <scope>NUCLEOTIDE SEQUENCE</scope>
    <source>
        <strain evidence="1">KCTC 23302</strain>
    </source>
</reference>
<accession>A0A936ZZ79</accession>